<gene>
    <name evidence="1" type="ORF">KUCAC02_015078</name>
</gene>
<reference evidence="1" key="1">
    <citation type="submission" date="2022-05" db="EMBL/GenBank/DDBJ databases">
        <title>Chromosome-level genome of Chaenocephalus aceratus.</title>
        <authorList>
            <person name="Park H."/>
        </authorList>
    </citation>
    <scope>NUCLEOTIDE SEQUENCE</scope>
    <source>
        <strain evidence="1">KU_202001</strain>
    </source>
</reference>
<dbReference type="Proteomes" id="UP001057452">
    <property type="component" value="Chromosome 1"/>
</dbReference>
<feature type="non-terminal residue" evidence="1">
    <location>
        <position position="91"/>
    </location>
</feature>
<keyword evidence="2" id="KW-1185">Reference proteome</keyword>
<proteinExistence type="predicted"/>
<evidence type="ECO:0000313" key="2">
    <source>
        <dbReference type="Proteomes" id="UP001057452"/>
    </source>
</evidence>
<name>A0ACB9XWF7_CHAAC</name>
<accession>A0ACB9XWF7</accession>
<sequence length="91" mass="10254">KLSGGLPLDEKAIRHGMKDVLSGMQTADTKNAEVEEEERLTAEKEEKPVRMEKRLEERRQKREEEDKQSPGEGTSGWKEKADGENPEMGSG</sequence>
<organism evidence="1 2">
    <name type="scientific">Chaenocephalus aceratus</name>
    <name type="common">Blackfin icefish</name>
    <name type="synonym">Chaenichthys aceratus</name>
    <dbReference type="NCBI Taxonomy" id="36190"/>
    <lineage>
        <taxon>Eukaryota</taxon>
        <taxon>Metazoa</taxon>
        <taxon>Chordata</taxon>
        <taxon>Craniata</taxon>
        <taxon>Vertebrata</taxon>
        <taxon>Euteleostomi</taxon>
        <taxon>Actinopterygii</taxon>
        <taxon>Neopterygii</taxon>
        <taxon>Teleostei</taxon>
        <taxon>Neoteleostei</taxon>
        <taxon>Acanthomorphata</taxon>
        <taxon>Eupercaria</taxon>
        <taxon>Perciformes</taxon>
        <taxon>Notothenioidei</taxon>
        <taxon>Channichthyidae</taxon>
        <taxon>Chaenocephalus</taxon>
    </lineage>
</organism>
<protein>
    <submittedName>
        <fullName evidence="1">Uncharacterized protein</fullName>
    </submittedName>
</protein>
<dbReference type="EMBL" id="CM043785">
    <property type="protein sequence ID" value="KAI4832097.1"/>
    <property type="molecule type" value="Genomic_DNA"/>
</dbReference>
<feature type="non-terminal residue" evidence="1">
    <location>
        <position position="1"/>
    </location>
</feature>
<evidence type="ECO:0000313" key="1">
    <source>
        <dbReference type="EMBL" id="KAI4832097.1"/>
    </source>
</evidence>
<comment type="caution">
    <text evidence="1">The sequence shown here is derived from an EMBL/GenBank/DDBJ whole genome shotgun (WGS) entry which is preliminary data.</text>
</comment>